<gene>
    <name evidence="2" type="ORF">GN244_ATG08893</name>
</gene>
<evidence type="ECO:0000256" key="1">
    <source>
        <dbReference type="SAM" id="MobiDB-lite"/>
    </source>
</evidence>
<dbReference type="Proteomes" id="UP000602510">
    <property type="component" value="Unassembled WGS sequence"/>
</dbReference>
<keyword evidence="3" id="KW-1185">Reference proteome</keyword>
<comment type="caution">
    <text evidence="2">The sequence shown here is derived from an EMBL/GenBank/DDBJ whole genome shotgun (WGS) entry which is preliminary data.</text>
</comment>
<evidence type="ECO:0000313" key="2">
    <source>
        <dbReference type="EMBL" id="KAF4038911.1"/>
    </source>
</evidence>
<sequence>MDTSAGPTIQTAYDEVGEEPDSVVKDPDDAAAGSKQLHAAKLVVPADGDEQLSVENALAEPRSANRGGGL</sequence>
<protein>
    <submittedName>
        <fullName evidence="2">Uncharacterized protein</fullName>
    </submittedName>
</protein>
<evidence type="ECO:0000313" key="3">
    <source>
        <dbReference type="Proteomes" id="UP000602510"/>
    </source>
</evidence>
<name>A0A833SBX1_PHYIN</name>
<reference evidence="2" key="1">
    <citation type="submission" date="2020-04" db="EMBL/GenBank/DDBJ databases">
        <title>Hybrid Assembly of Korean Phytophthora infestans isolates.</title>
        <authorList>
            <person name="Prokchorchik M."/>
            <person name="Lee Y."/>
            <person name="Seo J."/>
            <person name="Cho J.-H."/>
            <person name="Park Y.-E."/>
            <person name="Jang D.-C."/>
            <person name="Im J.-S."/>
            <person name="Choi J.-G."/>
            <person name="Park H.-J."/>
            <person name="Lee G.-B."/>
            <person name="Lee Y.-G."/>
            <person name="Hong S.-Y."/>
            <person name="Cho K."/>
            <person name="Sohn K.H."/>
        </authorList>
    </citation>
    <scope>NUCLEOTIDE SEQUENCE</scope>
    <source>
        <strain evidence="2">KR_1_A1</strain>
    </source>
</reference>
<dbReference type="EMBL" id="WSZM01000184">
    <property type="protein sequence ID" value="KAF4038911.1"/>
    <property type="molecule type" value="Genomic_DNA"/>
</dbReference>
<proteinExistence type="predicted"/>
<feature type="compositionally biased region" description="Polar residues" evidence="1">
    <location>
        <begin position="1"/>
        <end position="11"/>
    </location>
</feature>
<feature type="region of interest" description="Disordered" evidence="1">
    <location>
        <begin position="1"/>
        <end position="32"/>
    </location>
</feature>
<accession>A0A833SBX1</accession>
<organism evidence="2 3">
    <name type="scientific">Phytophthora infestans</name>
    <name type="common">Potato late blight agent</name>
    <name type="synonym">Botrytis infestans</name>
    <dbReference type="NCBI Taxonomy" id="4787"/>
    <lineage>
        <taxon>Eukaryota</taxon>
        <taxon>Sar</taxon>
        <taxon>Stramenopiles</taxon>
        <taxon>Oomycota</taxon>
        <taxon>Peronosporomycetes</taxon>
        <taxon>Peronosporales</taxon>
        <taxon>Peronosporaceae</taxon>
        <taxon>Phytophthora</taxon>
    </lineage>
</organism>
<dbReference type="AlphaFoldDB" id="A0A833SBX1"/>